<protein>
    <submittedName>
        <fullName evidence="6">GDP-mannose 4,6-dehydratase</fullName>
        <ecNumber evidence="6">4.2.1.47</ecNumber>
    </submittedName>
</protein>
<sequence>IVRLFDTYGPGLNINDGRVIPTFIVQALTGMDITIQGDGKQTRSYSYVTDIVEALYKLMERSGVNVPINVGGETEIEILELAKLIKKLTKSKSKITYEPVFSQDSYRRNPDITRAREILKWKPTTSLEAGLKHTIADLKKELSNNLI</sequence>
<keyword evidence="2" id="KW-0210">Decarboxylase</keyword>
<evidence type="ECO:0000256" key="2">
    <source>
        <dbReference type="ARBA" id="ARBA00022793"/>
    </source>
</evidence>
<dbReference type="PANTHER" id="PTHR43078">
    <property type="entry name" value="UDP-GLUCURONIC ACID DECARBOXYLASE-RELATED"/>
    <property type="match status" value="1"/>
</dbReference>
<name>A0A955EB84_UNCKA</name>
<reference evidence="6" key="1">
    <citation type="submission" date="2020-04" db="EMBL/GenBank/DDBJ databases">
        <authorList>
            <person name="Zhang T."/>
        </authorList>
    </citation>
    <scope>NUCLEOTIDE SEQUENCE</scope>
    <source>
        <strain evidence="6">HKST-UBA79</strain>
    </source>
</reference>
<evidence type="ECO:0000313" key="6">
    <source>
        <dbReference type="EMBL" id="MCA9308215.1"/>
    </source>
</evidence>
<evidence type="ECO:0000259" key="5">
    <source>
        <dbReference type="Pfam" id="PF01370"/>
    </source>
</evidence>
<feature type="non-terminal residue" evidence="6">
    <location>
        <position position="1"/>
    </location>
</feature>
<keyword evidence="4 6" id="KW-0456">Lyase</keyword>
<dbReference type="Pfam" id="PF01370">
    <property type="entry name" value="Epimerase"/>
    <property type="match status" value="1"/>
</dbReference>
<evidence type="ECO:0000256" key="3">
    <source>
        <dbReference type="ARBA" id="ARBA00023027"/>
    </source>
</evidence>
<proteinExistence type="predicted"/>
<dbReference type="Proteomes" id="UP000740557">
    <property type="component" value="Unassembled WGS sequence"/>
</dbReference>
<dbReference type="GO" id="GO:0042732">
    <property type="term" value="P:D-xylose metabolic process"/>
    <property type="evidence" value="ECO:0007669"/>
    <property type="project" value="InterPro"/>
</dbReference>
<gene>
    <name evidence="6" type="ORF">KC980_01770</name>
</gene>
<dbReference type="GO" id="GO:0048040">
    <property type="term" value="F:UDP-glucuronate decarboxylase activity"/>
    <property type="evidence" value="ECO:0007669"/>
    <property type="project" value="TreeGrafter"/>
</dbReference>
<reference evidence="6" key="2">
    <citation type="journal article" date="2021" name="Microbiome">
        <title>Successional dynamics and alternative stable states in a saline activated sludge microbial community over 9 years.</title>
        <authorList>
            <person name="Wang Y."/>
            <person name="Ye J."/>
            <person name="Ju F."/>
            <person name="Liu L."/>
            <person name="Boyd J.A."/>
            <person name="Deng Y."/>
            <person name="Parks D.H."/>
            <person name="Jiang X."/>
            <person name="Yin X."/>
            <person name="Woodcroft B.J."/>
            <person name="Tyson G.W."/>
            <person name="Hugenholtz P."/>
            <person name="Polz M.F."/>
            <person name="Zhang T."/>
        </authorList>
    </citation>
    <scope>NUCLEOTIDE SEQUENCE</scope>
    <source>
        <strain evidence="6">HKST-UBA79</strain>
    </source>
</reference>
<accession>A0A955EB84</accession>
<dbReference type="InterPro" id="IPR044516">
    <property type="entry name" value="UXS-like"/>
</dbReference>
<dbReference type="AlphaFoldDB" id="A0A955EB84"/>
<dbReference type="GO" id="GO:0005737">
    <property type="term" value="C:cytoplasm"/>
    <property type="evidence" value="ECO:0007669"/>
    <property type="project" value="TreeGrafter"/>
</dbReference>
<comment type="cofactor">
    <cofactor evidence="1">
        <name>NAD(+)</name>
        <dbReference type="ChEBI" id="CHEBI:57540"/>
    </cofactor>
</comment>
<dbReference type="InterPro" id="IPR001509">
    <property type="entry name" value="Epimerase_deHydtase"/>
</dbReference>
<evidence type="ECO:0000256" key="1">
    <source>
        <dbReference type="ARBA" id="ARBA00001911"/>
    </source>
</evidence>
<dbReference type="GO" id="GO:0070403">
    <property type="term" value="F:NAD+ binding"/>
    <property type="evidence" value="ECO:0007669"/>
    <property type="project" value="InterPro"/>
</dbReference>
<evidence type="ECO:0000313" key="7">
    <source>
        <dbReference type="Proteomes" id="UP000740557"/>
    </source>
</evidence>
<dbReference type="SUPFAM" id="SSF51735">
    <property type="entry name" value="NAD(P)-binding Rossmann-fold domains"/>
    <property type="match status" value="1"/>
</dbReference>
<dbReference type="EMBL" id="JAGQNX010000049">
    <property type="protein sequence ID" value="MCA9308215.1"/>
    <property type="molecule type" value="Genomic_DNA"/>
</dbReference>
<evidence type="ECO:0000256" key="4">
    <source>
        <dbReference type="ARBA" id="ARBA00023239"/>
    </source>
</evidence>
<dbReference type="PANTHER" id="PTHR43078:SF6">
    <property type="entry name" value="UDP-GLUCURONIC ACID DECARBOXYLASE 1"/>
    <property type="match status" value="1"/>
</dbReference>
<dbReference type="InterPro" id="IPR036291">
    <property type="entry name" value="NAD(P)-bd_dom_sf"/>
</dbReference>
<comment type="caution">
    <text evidence="6">The sequence shown here is derived from an EMBL/GenBank/DDBJ whole genome shotgun (WGS) entry which is preliminary data.</text>
</comment>
<feature type="domain" description="NAD-dependent epimerase/dehydratase" evidence="5">
    <location>
        <begin position="1"/>
        <end position="71"/>
    </location>
</feature>
<dbReference type="Gene3D" id="3.40.50.720">
    <property type="entry name" value="NAD(P)-binding Rossmann-like Domain"/>
    <property type="match status" value="1"/>
</dbReference>
<keyword evidence="3" id="KW-0520">NAD</keyword>
<organism evidence="6 7">
    <name type="scientific">candidate division WWE3 bacterium</name>
    <dbReference type="NCBI Taxonomy" id="2053526"/>
    <lineage>
        <taxon>Bacteria</taxon>
        <taxon>Katanobacteria</taxon>
    </lineage>
</organism>
<dbReference type="EC" id="4.2.1.47" evidence="6"/>
<dbReference type="GO" id="GO:0008446">
    <property type="term" value="F:GDP-mannose 4,6-dehydratase activity"/>
    <property type="evidence" value="ECO:0007669"/>
    <property type="project" value="UniProtKB-EC"/>
</dbReference>